<dbReference type="PANTHER" id="PTHR30451">
    <property type="entry name" value="OUTER MEMBRANE USHER PROTEIN"/>
    <property type="match status" value="1"/>
</dbReference>
<accession>A0AB38H4A7</accession>
<dbReference type="Proteomes" id="UP000255153">
    <property type="component" value="Unassembled WGS sequence"/>
</dbReference>
<organism evidence="2 3">
    <name type="scientific">Escherichia coli</name>
    <dbReference type="NCBI Taxonomy" id="562"/>
    <lineage>
        <taxon>Bacteria</taxon>
        <taxon>Pseudomonadati</taxon>
        <taxon>Pseudomonadota</taxon>
        <taxon>Gammaproteobacteria</taxon>
        <taxon>Enterobacterales</taxon>
        <taxon>Enterobacteriaceae</taxon>
        <taxon>Escherichia</taxon>
    </lineage>
</organism>
<name>A0AB38H4A7_ECOLX</name>
<dbReference type="InterPro" id="IPR042186">
    <property type="entry name" value="FimD_plug_dom"/>
</dbReference>
<comment type="caution">
    <text evidence="2">The sequence shown here is derived from an EMBL/GenBank/DDBJ whole genome shotgun (WGS) entry which is preliminary data.</text>
</comment>
<dbReference type="Pfam" id="PF13953">
    <property type="entry name" value="PapC_C"/>
    <property type="match status" value="1"/>
</dbReference>
<dbReference type="Gene3D" id="2.60.40.2070">
    <property type="match status" value="1"/>
</dbReference>
<dbReference type="GO" id="GO:0009279">
    <property type="term" value="C:cell outer membrane"/>
    <property type="evidence" value="ECO:0007669"/>
    <property type="project" value="TreeGrafter"/>
</dbReference>
<feature type="domain" description="PapC-like C-terminal" evidence="1">
    <location>
        <begin position="89"/>
        <end position="150"/>
    </location>
</feature>
<dbReference type="Gene3D" id="2.60.40.2610">
    <property type="entry name" value="Outer membrane usher protein FimD, plug domain"/>
    <property type="match status" value="1"/>
</dbReference>
<sequence>MGQSVQDSFAIVHINEGANVKVQNAQGVYTDFWGNAIVPNMTNYRHNAITVNTQGHDSLDISDATQDVIPSKGAVVGVDFDARSGMRALLTLVHNKERVPFGALLTLGNSTAIVGEDGEVYITGVQESMTFTVQWGKEINQQCTGVITEPEKYTTGIYKATMDCR</sequence>
<dbReference type="Pfam" id="PF00577">
    <property type="entry name" value="Usher"/>
    <property type="match status" value="1"/>
</dbReference>
<evidence type="ECO:0000313" key="3">
    <source>
        <dbReference type="Proteomes" id="UP000255153"/>
    </source>
</evidence>
<dbReference type="PANTHER" id="PTHR30451:SF21">
    <property type="entry name" value="FIMBRIAL USHER DOMAIN-CONTAINING PROTEIN YDET-RELATED"/>
    <property type="match status" value="1"/>
</dbReference>
<gene>
    <name evidence="2" type="primary">fimD_4</name>
    <name evidence="2" type="ORF">NCTC8603_04840</name>
</gene>
<dbReference type="GO" id="GO:0009297">
    <property type="term" value="P:pilus assembly"/>
    <property type="evidence" value="ECO:0007669"/>
    <property type="project" value="InterPro"/>
</dbReference>
<proteinExistence type="predicted"/>
<dbReference type="EMBL" id="UGEE01000003">
    <property type="protein sequence ID" value="STK97951.1"/>
    <property type="molecule type" value="Genomic_DNA"/>
</dbReference>
<dbReference type="GO" id="GO:0015473">
    <property type="term" value="F:fimbrial usher porin activity"/>
    <property type="evidence" value="ECO:0007669"/>
    <property type="project" value="InterPro"/>
</dbReference>
<reference evidence="2 3" key="1">
    <citation type="submission" date="2018-06" db="EMBL/GenBank/DDBJ databases">
        <authorList>
            <consortium name="Pathogen Informatics"/>
            <person name="Doyle S."/>
        </authorList>
    </citation>
    <scope>NUCLEOTIDE SEQUENCE [LARGE SCALE GENOMIC DNA]</scope>
    <source>
        <strain evidence="2 3">NCTC8603</strain>
    </source>
</reference>
<protein>
    <submittedName>
        <fullName evidence="2">Outer membrane protein</fullName>
    </submittedName>
</protein>
<dbReference type="AlphaFoldDB" id="A0AB38H4A7"/>
<dbReference type="InterPro" id="IPR000015">
    <property type="entry name" value="Fimb_usher"/>
</dbReference>
<evidence type="ECO:0000313" key="2">
    <source>
        <dbReference type="EMBL" id="STK97951.1"/>
    </source>
</evidence>
<evidence type="ECO:0000259" key="1">
    <source>
        <dbReference type="Pfam" id="PF13953"/>
    </source>
</evidence>
<dbReference type="InterPro" id="IPR043142">
    <property type="entry name" value="PapC-like_C_sf"/>
</dbReference>
<dbReference type="InterPro" id="IPR025949">
    <property type="entry name" value="PapC-like_C"/>
</dbReference>